<protein>
    <submittedName>
        <fullName evidence="1">Uncharacterized protein</fullName>
    </submittedName>
</protein>
<organism evidence="1">
    <name type="scientific">Rhizophora mucronata</name>
    <name type="common">Asiatic mangrove</name>
    <dbReference type="NCBI Taxonomy" id="61149"/>
    <lineage>
        <taxon>Eukaryota</taxon>
        <taxon>Viridiplantae</taxon>
        <taxon>Streptophyta</taxon>
        <taxon>Embryophyta</taxon>
        <taxon>Tracheophyta</taxon>
        <taxon>Spermatophyta</taxon>
        <taxon>Magnoliopsida</taxon>
        <taxon>eudicotyledons</taxon>
        <taxon>Gunneridae</taxon>
        <taxon>Pentapetalae</taxon>
        <taxon>rosids</taxon>
        <taxon>fabids</taxon>
        <taxon>Malpighiales</taxon>
        <taxon>Rhizophoraceae</taxon>
        <taxon>Rhizophora</taxon>
    </lineage>
</organism>
<proteinExistence type="predicted"/>
<accession>A0A2P2MJV1</accession>
<reference evidence="1" key="1">
    <citation type="submission" date="2018-02" db="EMBL/GenBank/DDBJ databases">
        <title>Rhizophora mucronata_Transcriptome.</title>
        <authorList>
            <person name="Meera S.P."/>
            <person name="Sreeshan A."/>
            <person name="Augustine A."/>
        </authorList>
    </citation>
    <scope>NUCLEOTIDE SEQUENCE</scope>
    <source>
        <tissue evidence="1">Leaf</tissue>
    </source>
</reference>
<evidence type="ECO:0000313" key="1">
    <source>
        <dbReference type="EMBL" id="MBX30501.1"/>
    </source>
</evidence>
<dbReference type="AlphaFoldDB" id="A0A2P2MJV1"/>
<dbReference type="EMBL" id="GGEC01050017">
    <property type="protein sequence ID" value="MBX30501.1"/>
    <property type="molecule type" value="Transcribed_RNA"/>
</dbReference>
<name>A0A2P2MJV1_RHIMU</name>
<sequence>MKGRGGSSAFAIDHLQFLHFLPYLLS</sequence>